<comment type="caution">
    <text evidence="2">The sequence shown here is derived from an EMBL/GenBank/DDBJ whole genome shotgun (WGS) entry which is preliminary data.</text>
</comment>
<feature type="domain" description="Hemerythrin-like" evidence="1">
    <location>
        <begin position="6"/>
        <end position="114"/>
    </location>
</feature>
<dbReference type="Proteomes" id="UP000054284">
    <property type="component" value="Unassembled WGS sequence"/>
</dbReference>
<keyword evidence="3" id="KW-1185">Reference proteome</keyword>
<dbReference type="AlphaFoldDB" id="W7L4B6"/>
<proteinExistence type="predicted"/>
<gene>
    <name evidence="2" type="ORF">ASUL_09664</name>
</gene>
<dbReference type="EMBL" id="ASRH01000026">
    <property type="protein sequence ID" value="EWG06424.1"/>
    <property type="molecule type" value="Genomic_DNA"/>
</dbReference>
<organism evidence="2 3">
    <name type="scientific">Candidatus Aramenus sulfurataquae</name>
    <dbReference type="NCBI Taxonomy" id="1326980"/>
    <lineage>
        <taxon>Archaea</taxon>
        <taxon>Thermoproteota</taxon>
        <taxon>Thermoprotei</taxon>
        <taxon>Sulfolobales</taxon>
        <taxon>Sulfolobaceae</taxon>
        <taxon>Candidatus Aramenus</taxon>
    </lineage>
</organism>
<accession>W7L4B6</accession>
<evidence type="ECO:0000313" key="2">
    <source>
        <dbReference type="EMBL" id="EWG06424.1"/>
    </source>
</evidence>
<reference evidence="2 3" key="1">
    <citation type="journal article" date="2014" name="Genome Announc.">
        <title>Draft Genome Sequence of the Sulfolobales Archaeon AZ1, Obtained through Metagenomic Analysis of a Mexican Hot Spring.</title>
        <authorList>
            <person name="Servin-Garciduenas L.E."/>
            <person name="Martinez-Romero E."/>
        </authorList>
    </citation>
    <scope>NUCLEOTIDE SEQUENCE [LARGE SCALE GENOMIC DNA]</scope>
    <source>
        <strain evidence="2">AZ1-illumnia</strain>
    </source>
</reference>
<dbReference type="InterPro" id="IPR012312">
    <property type="entry name" value="Hemerythrin-like"/>
</dbReference>
<evidence type="ECO:0000259" key="1">
    <source>
        <dbReference type="Pfam" id="PF01814"/>
    </source>
</evidence>
<dbReference type="PATRIC" id="fig|1326980.6.peg.1929"/>
<sequence length="144" mass="17214">MWIRKPVDLLYFEHAVLRVRYSIALSLMDNCEEKAIQLLQETHRFVVDWHAKIEDKYFFPLLGDKARPFTNDHLLIEKYGSSAISQRRRDWIERYVKIVLDHNLNEERELFPILSLEDNALEKIFEEAKAYPNYSSITGLRLED</sequence>
<protein>
    <recommendedName>
        <fullName evidence="1">Hemerythrin-like domain-containing protein</fullName>
    </recommendedName>
</protein>
<evidence type="ECO:0000313" key="3">
    <source>
        <dbReference type="Proteomes" id="UP000054284"/>
    </source>
</evidence>
<dbReference type="Pfam" id="PF01814">
    <property type="entry name" value="Hemerythrin"/>
    <property type="match status" value="1"/>
</dbReference>
<name>W7L4B6_9CREN</name>